<dbReference type="AlphaFoldDB" id="A0AAD3HEW0"/>
<evidence type="ECO:0000256" key="4">
    <source>
        <dbReference type="ARBA" id="ARBA00023136"/>
    </source>
</evidence>
<feature type="compositionally biased region" description="Basic and acidic residues" evidence="5">
    <location>
        <begin position="230"/>
        <end position="261"/>
    </location>
</feature>
<evidence type="ECO:0000256" key="3">
    <source>
        <dbReference type="ARBA" id="ARBA00022989"/>
    </source>
</evidence>
<keyword evidence="8" id="KW-1185">Reference proteome</keyword>
<organism evidence="7 8">
    <name type="scientific">Chaetoceros tenuissimus</name>
    <dbReference type="NCBI Taxonomy" id="426638"/>
    <lineage>
        <taxon>Eukaryota</taxon>
        <taxon>Sar</taxon>
        <taxon>Stramenopiles</taxon>
        <taxon>Ochrophyta</taxon>
        <taxon>Bacillariophyta</taxon>
        <taxon>Coscinodiscophyceae</taxon>
        <taxon>Chaetocerotophycidae</taxon>
        <taxon>Chaetocerotales</taxon>
        <taxon>Chaetocerotaceae</taxon>
        <taxon>Chaetoceros</taxon>
    </lineage>
</organism>
<proteinExistence type="predicted"/>
<feature type="region of interest" description="Disordered" evidence="5">
    <location>
        <begin position="469"/>
        <end position="495"/>
    </location>
</feature>
<reference evidence="7 8" key="1">
    <citation type="journal article" date="2021" name="Sci. Rep.">
        <title>The genome of the diatom Chaetoceros tenuissimus carries an ancient integrated fragment of an extant virus.</title>
        <authorList>
            <person name="Hongo Y."/>
            <person name="Kimura K."/>
            <person name="Takaki Y."/>
            <person name="Yoshida Y."/>
            <person name="Baba S."/>
            <person name="Kobayashi G."/>
            <person name="Nagasaki K."/>
            <person name="Hano T."/>
            <person name="Tomaru Y."/>
        </authorList>
    </citation>
    <scope>NUCLEOTIDE SEQUENCE [LARGE SCALE GENOMIC DNA]</scope>
    <source>
        <strain evidence="7 8">NIES-3715</strain>
    </source>
</reference>
<dbReference type="Gene3D" id="1.20.1070.10">
    <property type="entry name" value="Rhodopsin 7-helix transmembrane proteins"/>
    <property type="match status" value="1"/>
</dbReference>
<dbReference type="GO" id="GO:0007189">
    <property type="term" value="P:adenylate cyclase-activating G protein-coupled receptor signaling pathway"/>
    <property type="evidence" value="ECO:0007669"/>
    <property type="project" value="TreeGrafter"/>
</dbReference>
<feature type="transmembrane region" description="Helical" evidence="6">
    <location>
        <begin position="191"/>
        <end position="214"/>
    </location>
</feature>
<evidence type="ECO:0000256" key="1">
    <source>
        <dbReference type="ARBA" id="ARBA00004141"/>
    </source>
</evidence>
<dbReference type="GO" id="GO:0005886">
    <property type="term" value="C:plasma membrane"/>
    <property type="evidence" value="ECO:0007669"/>
    <property type="project" value="TreeGrafter"/>
</dbReference>
<evidence type="ECO:0000313" key="7">
    <source>
        <dbReference type="EMBL" id="GFH61337.1"/>
    </source>
</evidence>
<evidence type="ECO:0000313" key="8">
    <source>
        <dbReference type="Proteomes" id="UP001054902"/>
    </source>
</evidence>
<gene>
    <name evidence="7" type="ORF">CTEN210_17813</name>
</gene>
<dbReference type="EMBL" id="BLLK01000074">
    <property type="protein sequence ID" value="GFH61337.1"/>
    <property type="molecule type" value="Genomic_DNA"/>
</dbReference>
<evidence type="ECO:0000256" key="2">
    <source>
        <dbReference type="ARBA" id="ARBA00022692"/>
    </source>
</evidence>
<feature type="transmembrane region" description="Helical" evidence="6">
    <location>
        <begin position="46"/>
        <end position="71"/>
    </location>
</feature>
<dbReference type="SUPFAM" id="SSF81321">
    <property type="entry name" value="Family A G protein-coupled receptor-like"/>
    <property type="match status" value="1"/>
</dbReference>
<keyword evidence="3 6" id="KW-1133">Transmembrane helix</keyword>
<dbReference type="PANTHER" id="PTHR23112:SF0">
    <property type="entry name" value="TRANSMEMBRANE PROTEIN 116"/>
    <property type="match status" value="1"/>
</dbReference>
<protein>
    <recommendedName>
        <fullName evidence="9">G-protein coupled receptors family 1 profile domain-containing protein</fullName>
    </recommendedName>
</protein>
<evidence type="ECO:0008006" key="9">
    <source>
        <dbReference type="Google" id="ProtNLM"/>
    </source>
</evidence>
<name>A0AAD3HEW0_9STRA</name>
<sequence>MSSLSLSTFRDATIARSVLSCVSLIASGTIIWMIKTEPKTGLRSPYSRIIFGLSVADIFFSLGMLLSPFLSPPDYVERPAFSMGTIKTCAYAGYLFIVGMASVPSYTLFLTYYFMRRVKYRVPQNVFAQKEEKWGHAGIIALAILFPTIALFRKEINPTTREGIMCFIASYPLDCASDNEIECERGEHADIYGGIFGAAGGMVFICLLVVLAMFTHHVYSIEKHFTYSKKEDSQSNKTPKKDHNFIRKSEDSNDASNKNDDSLEEVSLESSDLTGRATEQNNQDKVENNTKKTLSRQALNQSLLYIVAFLLIYMPGMFQLVFKMAGFDRITDSGFFFWWVSFFYPIGGVLNILIYTRPKVQKLQDQVPGLPWVPAFMVVIWSGGEVPSLADLGFVRRPDSVTTGPREENFDEHYPENYVDNDEQEYYEKAKAQLEVDLNNVPSFFQSYLSYESRNDANFNGVGRREHSEWKSSIGPSQFNESSNFDDMSYGSNEA</sequence>
<keyword evidence="2 6" id="KW-0812">Transmembrane</keyword>
<dbReference type="PANTHER" id="PTHR23112">
    <property type="entry name" value="G PROTEIN-COUPLED RECEPTOR 157-RELATED"/>
    <property type="match status" value="1"/>
</dbReference>
<feature type="transmembrane region" description="Helical" evidence="6">
    <location>
        <begin position="302"/>
        <end position="322"/>
    </location>
</feature>
<keyword evidence="4 6" id="KW-0472">Membrane</keyword>
<dbReference type="Proteomes" id="UP001054902">
    <property type="component" value="Unassembled WGS sequence"/>
</dbReference>
<feature type="region of interest" description="Disordered" evidence="5">
    <location>
        <begin position="230"/>
        <end position="289"/>
    </location>
</feature>
<evidence type="ECO:0000256" key="6">
    <source>
        <dbReference type="SAM" id="Phobius"/>
    </source>
</evidence>
<feature type="transmembrane region" description="Helical" evidence="6">
    <location>
        <begin position="12"/>
        <end position="34"/>
    </location>
</feature>
<feature type="transmembrane region" description="Helical" evidence="6">
    <location>
        <begin position="91"/>
        <end position="114"/>
    </location>
</feature>
<feature type="compositionally biased region" description="Polar residues" evidence="5">
    <location>
        <begin position="474"/>
        <end position="495"/>
    </location>
</feature>
<feature type="transmembrane region" description="Helical" evidence="6">
    <location>
        <begin position="134"/>
        <end position="152"/>
    </location>
</feature>
<comment type="caution">
    <text evidence="7">The sequence shown here is derived from an EMBL/GenBank/DDBJ whole genome shotgun (WGS) entry which is preliminary data.</text>
</comment>
<feature type="transmembrane region" description="Helical" evidence="6">
    <location>
        <begin position="334"/>
        <end position="354"/>
    </location>
</feature>
<accession>A0AAD3HEW0</accession>
<evidence type="ECO:0000256" key="5">
    <source>
        <dbReference type="SAM" id="MobiDB-lite"/>
    </source>
</evidence>
<comment type="subcellular location">
    <subcellularLocation>
        <location evidence="1">Membrane</location>
        <topology evidence="1">Multi-pass membrane protein</topology>
    </subcellularLocation>
</comment>
<dbReference type="GO" id="GO:0004930">
    <property type="term" value="F:G protein-coupled receptor activity"/>
    <property type="evidence" value="ECO:0007669"/>
    <property type="project" value="TreeGrafter"/>
</dbReference>